<proteinExistence type="inferred from homology"/>
<keyword evidence="5" id="KW-1185">Reference proteome</keyword>
<dbReference type="Pfam" id="PF22769">
    <property type="entry name" value="DCD"/>
    <property type="match status" value="1"/>
</dbReference>
<evidence type="ECO:0000313" key="4">
    <source>
        <dbReference type="EMBL" id="MCH7409501.1"/>
    </source>
</evidence>
<protein>
    <recommendedName>
        <fullName evidence="3">dCTP deaminase, dUMP-forming</fullName>
        <ecNumber evidence="3">3.5.4.30</ecNumber>
    </recommendedName>
    <alternativeName>
        <fullName evidence="3">Bifunctional dCTP deaminase:dUTPase</fullName>
    </alternativeName>
    <alternativeName>
        <fullName evidence="3">DCD-DUT</fullName>
    </alternativeName>
</protein>
<dbReference type="GO" id="GO:0008829">
    <property type="term" value="F:dCTP deaminase activity"/>
    <property type="evidence" value="ECO:0007669"/>
    <property type="project" value="UniProtKB-EC"/>
</dbReference>
<feature type="active site" description="Proton donor/acceptor" evidence="3">
    <location>
        <position position="121"/>
    </location>
</feature>
<dbReference type="InterPro" id="IPR011962">
    <property type="entry name" value="dCTP_deaminase"/>
</dbReference>
<keyword evidence="2 3" id="KW-0546">Nucleotide metabolism</keyword>
<dbReference type="SUPFAM" id="SSF51283">
    <property type="entry name" value="dUTPase-like"/>
    <property type="match status" value="1"/>
</dbReference>
<comment type="subunit">
    <text evidence="3">Homotrimer.</text>
</comment>
<accession>A0ABS9UZB2</accession>
<organism evidence="4 5">
    <name type="scientific">Belliella filtrata</name>
    <dbReference type="NCBI Taxonomy" id="2923435"/>
    <lineage>
        <taxon>Bacteria</taxon>
        <taxon>Pseudomonadati</taxon>
        <taxon>Bacteroidota</taxon>
        <taxon>Cytophagia</taxon>
        <taxon>Cytophagales</taxon>
        <taxon>Cyclobacteriaceae</taxon>
        <taxon>Belliella</taxon>
    </lineage>
</organism>
<feature type="binding site" evidence="3">
    <location>
        <position position="111"/>
    </location>
    <ligand>
        <name>dCTP</name>
        <dbReference type="ChEBI" id="CHEBI:61481"/>
    </ligand>
</feature>
<keyword evidence="1 3" id="KW-0378">Hydrolase</keyword>
<feature type="binding site" evidence="3">
    <location>
        <position position="151"/>
    </location>
    <ligand>
        <name>dCTP</name>
        <dbReference type="ChEBI" id="CHEBI:61481"/>
    </ligand>
</feature>
<dbReference type="NCBIfam" id="TIGR02274">
    <property type="entry name" value="dCTP_deam"/>
    <property type="match status" value="1"/>
</dbReference>
<comment type="similarity">
    <text evidence="3">Belongs to the dCTP deaminase family.</text>
</comment>
<dbReference type="Gene3D" id="2.70.40.10">
    <property type="match status" value="1"/>
</dbReference>
<comment type="caution">
    <text evidence="3">Lacks conserved residue(s) required for the propagation of feature annotation.</text>
</comment>
<dbReference type="RefSeq" id="WP_241347847.1">
    <property type="nucleotide sequence ID" value="NZ_JAKZGP010000018.1"/>
</dbReference>
<sequence>MILSGVEIKSRLNKDIFIHPFSDKRINPNSYNLRLDNKLLIYRDEVLDMKKQHAKEEIIIPEKGLILEPNRLYLGRTIEYTRTENLVPMLEGRSSIGRLGLFVHITAGFGDVGFSGYWTLEIFCVQPIKIYAGIEICQVYYHDISKPFETYSSGKYQNNDAIQPSMLYKDFKP</sequence>
<dbReference type="InterPro" id="IPR036157">
    <property type="entry name" value="dUTPase-like_sf"/>
</dbReference>
<keyword evidence="3" id="KW-0547">Nucleotide-binding</keyword>
<evidence type="ECO:0000256" key="1">
    <source>
        <dbReference type="ARBA" id="ARBA00022801"/>
    </source>
</evidence>
<dbReference type="HAMAP" id="MF_00146">
    <property type="entry name" value="dCTP_deaminase"/>
    <property type="match status" value="1"/>
</dbReference>
<dbReference type="EMBL" id="JAKZGP010000018">
    <property type="protein sequence ID" value="MCH7409501.1"/>
    <property type="molecule type" value="Genomic_DNA"/>
</dbReference>
<comment type="caution">
    <text evidence="4">The sequence shown here is derived from an EMBL/GenBank/DDBJ whole genome shotgun (WGS) entry which is preliminary data.</text>
</comment>
<dbReference type="EC" id="3.5.4.30" evidence="3"/>
<evidence type="ECO:0000313" key="5">
    <source>
        <dbReference type="Proteomes" id="UP001165489"/>
    </source>
</evidence>
<reference evidence="4" key="1">
    <citation type="submission" date="2022-03" db="EMBL/GenBank/DDBJ databases">
        <title>De novo assembled genomes of Belliella spp. (Cyclobacteriaceae) strains.</title>
        <authorList>
            <person name="Szabo A."/>
            <person name="Korponai K."/>
            <person name="Felfoldi T."/>
        </authorList>
    </citation>
    <scope>NUCLEOTIDE SEQUENCE</scope>
    <source>
        <strain evidence="4">DSM 111904</strain>
    </source>
</reference>
<dbReference type="InterPro" id="IPR033704">
    <property type="entry name" value="dUTPase_trimeric"/>
</dbReference>
<gene>
    <name evidence="3 4" type="primary">dcd</name>
    <name evidence="4" type="ORF">MM239_08850</name>
</gene>
<feature type="binding site" evidence="3">
    <location>
        <position position="155"/>
    </location>
    <ligand>
        <name>dCTP</name>
        <dbReference type="ChEBI" id="CHEBI:61481"/>
    </ligand>
</feature>
<name>A0ABS9UZB2_9BACT</name>
<feature type="binding site" evidence="3">
    <location>
        <begin position="93"/>
        <end position="98"/>
    </location>
    <ligand>
        <name>dCTP</name>
        <dbReference type="ChEBI" id="CHEBI:61481"/>
    </ligand>
</feature>
<comment type="function">
    <text evidence="3">Bifunctional enzyme that catalyzes both the deamination of dCTP to dUTP and the hydrolysis of dUTP to dUMP without releasing the toxic dUTP intermediate.</text>
</comment>
<dbReference type="Proteomes" id="UP001165489">
    <property type="component" value="Unassembled WGS sequence"/>
</dbReference>
<dbReference type="CDD" id="cd07557">
    <property type="entry name" value="trimeric_dUTPase"/>
    <property type="match status" value="1"/>
</dbReference>
<dbReference type="PANTHER" id="PTHR42680">
    <property type="entry name" value="DCTP DEAMINASE"/>
    <property type="match status" value="1"/>
</dbReference>
<evidence type="ECO:0000256" key="3">
    <source>
        <dbReference type="HAMAP-Rule" id="MF_00146"/>
    </source>
</evidence>
<comment type="catalytic activity">
    <reaction evidence="3">
        <text>dCTP + 2 H2O = dUMP + NH4(+) + diphosphate</text>
        <dbReference type="Rhea" id="RHEA:19205"/>
        <dbReference type="ChEBI" id="CHEBI:15377"/>
        <dbReference type="ChEBI" id="CHEBI:28938"/>
        <dbReference type="ChEBI" id="CHEBI:33019"/>
        <dbReference type="ChEBI" id="CHEBI:61481"/>
        <dbReference type="ChEBI" id="CHEBI:246422"/>
        <dbReference type="EC" id="3.5.4.30"/>
    </reaction>
</comment>
<feature type="binding site" evidence="3">
    <location>
        <begin position="119"/>
        <end position="121"/>
    </location>
    <ligand>
        <name>dCTP</name>
        <dbReference type="ChEBI" id="CHEBI:61481"/>
    </ligand>
</feature>
<comment type="pathway">
    <text evidence="3">Pyrimidine metabolism; dUMP biosynthesis; dUMP from dCTP: step 1/1.</text>
</comment>
<feature type="binding site" evidence="3">
    <location>
        <position position="138"/>
    </location>
    <ligand>
        <name>dCTP</name>
        <dbReference type="ChEBI" id="CHEBI:61481"/>
    </ligand>
</feature>
<feature type="site" description="Important for bifunctional activity" evidence="3">
    <location>
        <begin position="108"/>
        <end position="109"/>
    </location>
</feature>
<evidence type="ECO:0000256" key="2">
    <source>
        <dbReference type="ARBA" id="ARBA00023080"/>
    </source>
</evidence>
<dbReference type="PANTHER" id="PTHR42680:SF3">
    <property type="entry name" value="DCTP DEAMINASE"/>
    <property type="match status" value="1"/>
</dbReference>